<dbReference type="GO" id="GO:0032784">
    <property type="term" value="P:regulation of DNA-templated transcription elongation"/>
    <property type="evidence" value="ECO:0007669"/>
    <property type="project" value="InterPro"/>
</dbReference>
<feature type="compositionally biased region" description="Basic and acidic residues" evidence="2">
    <location>
        <begin position="1"/>
        <end position="10"/>
    </location>
</feature>
<comment type="caution">
    <text evidence="4">The sequence shown here is derived from an EMBL/GenBank/DDBJ whole genome shotgun (WGS) entry which is preliminary data.</text>
</comment>
<dbReference type="GO" id="GO:0003677">
    <property type="term" value="F:DNA binding"/>
    <property type="evidence" value="ECO:0007669"/>
    <property type="project" value="InterPro"/>
</dbReference>
<feature type="domain" description="Transcription elongation factor GreA/GreB C-terminal" evidence="3">
    <location>
        <begin position="92"/>
        <end position="163"/>
    </location>
</feature>
<dbReference type="PANTHER" id="PTHR30437">
    <property type="entry name" value="TRANSCRIPTION ELONGATION FACTOR GREA"/>
    <property type="match status" value="1"/>
</dbReference>
<dbReference type="PANTHER" id="PTHR30437:SF6">
    <property type="entry name" value="TRANSCRIPTION ELONGATION FACTOR GREB"/>
    <property type="match status" value="1"/>
</dbReference>
<dbReference type="InterPro" id="IPR023459">
    <property type="entry name" value="Tscrpt_elong_fac_GreA/B_fam"/>
</dbReference>
<dbReference type="InterPro" id="IPR001437">
    <property type="entry name" value="Tscrpt_elong_fac_GreA/B_C"/>
</dbReference>
<dbReference type="InterPro" id="IPR036953">
    <property type="entry name" value="GreA/GreB_C_sf"/>
</dbReference>
<keyword evidence="4" id="KW-0648">Protein biosynthesis</keyword>
<evidence type="ECO:0000256" key="1">
    <source>
        <dbReference type="SAM" id="Coils"/>
    </source>
</evidence>
<dbReference type="SUPFAM" id="SSF54534">
    <property type="entry name" value="FKBP-like"/>
    <property type="match status" value="1"/>
</dbReference>
<dbReference type="Proteomes" id="UP000639775">
    <property type="component" value="Unassembled WGS sequence"/>
</dbReference>
<dbReference type="Pfam" id="PF01272">
    <property type="entry name" value="GreA_GreB"/>
    <property type="match status" value="1"/>
</dbReference>
<dbReference type="FunFam" id="3.10.50.30:FF:000001">
    <property type="entry name" value="Transcription elongation factor GreA"/>
    <property type="match status" value="1"/>
</dbReference>
<dbReference type="GO" id="GO:0003746">
    <property type="term" value="F:translation elongation factor activity"/>
    <property type="evidence" value="ECO:0007669"/>
    <property type="project" value="UniProtKB-KW"/>
</dbReference>
<gene>
    <name evidence="4" type="ORF">HAT86_14160</name>
</gene>
<protein>
    <submittedName>
        <fullName evidence="4">Transcription elongation factor</fullName>
    </submittedName>
</protein>
<evidence type="ECO:0000259" key="3">
    <source>
        <dbReference type="Pfam" id="PF01272"/>
    </source>
</evidence>
<dbReference type="EMBL" id="JAAORB010000039">
    <property type="protein sequence ID" value="NHQ75600.1"/>
    <property type="molecule type" value="Genomic_DNA"/>
</dbReference>
<organism evidence="4 5">
    <name type="scientific">Roseovarius gahaiensis</name>
    <dbReference type="NCBI Taxonomy" id="2716691"/>
    <lineage>
        <taxon>Bacteria</taxon>
        <taxon>Pseudomonadati</taxon>
        <taxon>Pseudomonadota</taxon>
        <taxon>Alphaproteobacteria</taxon>
        <taxon>Rhodobacterales</taxon>
        <taxon>Roseobacteraceae</taxon>
        <taxon>Roseovarius</taxon>
    </lineage>
</organism>
<sequence>MNKAFTKEEDGSGPQRLPDLPISPHPNHVTPRGMAQLQARAEALEAEIARLRDNVDYLADGYPLAVAERDLRYVEARLASAILVAPPDGPVSHVSFGATVEVVDENGAAARYTIVGEDESDPGQHLIAAFSPLARALMEARVGDVVEWPKPTGTVDLEVTAIWFDASAELTGPRPPAQ</sequence>
<evidence type="ECO:0000313" key="4">
    <source>
        <dbReference type="EMBL" id="NHQ75600.1"/>
    </source>
</evidence>
<accession>A0A967BCR1</accession>
<proteinExistence type="predicted"/>
<keyword evidence="1" id="KW-0175">Coiled coil</keyword>
<feature type="coiled-coil region" evidence="1">
    <location>
        <begin position="34"/>
        <end position="61"/>
    </location>
</feature>
<dbReference type="Gene3D" id="3.10.50.30">
    <property type="entry name" value="Transcription elongation factor, GreA/GreB, C-terminal domain"/>
    <property type="match status" value="1"/>
</dbReference>
<keyword evidence="4" id="KW-0251">Elongation factor</keyword>
<dbReference type="GO" id="GO:0070063">
    <property type="term" value="F:RNA polymerase binding"/>
    <property type="evidence" value="ECO:0007669"/>
    <property type="project" value="InterPro"/>
</dbReference>
<keyword evidence="5" id="KW-1185">Reference proteome</keyword>
<dbReference type="RefSeq" id="WP_167199178.1">
    <property type="nucleotide sequence ID" value="NZ_JAAORB010000039.1"/>
</dbReference>
<feature type="region of interest" description="Disordered" evidence="2">
    <location>
        <begin position="1"/>
        <end position="31"/>
    </location>
</feature>
<name>A0A967BCR1_9RHOB</name>
<reference evidence="4" key="1">
    <citation type="submission" date="2020-03" db="EMBL/GenBank/DDBJ databases">
        <title>Roseovarius gahaiensis sp. nov., isolated from Gahai Saline Lake, China.</title>
        <authorList>
            <person name="Sun X."/>
        </authorList>
    </citation>
    <scope>NUCLEOTIDE SEQUENCE</scope>
    <source>
        <strain evidence="4">GH877</strain>
    </source>
</reference>
<evidence type="ECO:0000313" key="5">
    <source>
        <dbReference type="Proteomes" id="UP000639775"/>
    </source>
</evidence>
<dbReference type="AlphaFoldDB" id="A0A967BCR1"/>
<dbReference type="GO" id="GO:0006354">
    <property type="term" value="P:DNA-templated transcription elongation"/>
    <property type="evidence" value="ECO:0007669"/>
    <property type="project" value="TreeGrafter"/>
</dbReference>
<evidence type="ECO:0000256" key="2">
    <source>
        <dbReference type="SAM" id="MobiDB-lite"/>
    </source>
</evidence>